<protein>
    <submittedName>
        <fullName evidence="4">WD40 repeat domain-containing protein</fullName>
    </submittedName>
</protein>
<dbReference type="PROSITE" id="PS50294">
    <property type="entry name" value="WD_REPEATS_REGION"/>
    <property type="match status" value="1"/>
</dbReference>
<feature type="repeat" description="WD" evidence="3">
    <location>
        <begin position="1"/>
        <end position="27"/>
    </location>
</feature>
<dbReference type="SMART" id="SM00320">
    <property type="entry name" value="WD40"/>
    <property type="match status" value="2"/>
</dbReference>
<keyword evidence="2" id="KW-0677">Repeat</keyword>
<dbReference type="Gene3D" id="2.130.10.10">
    <property type="entry name" value="YVTN repeat-like/Quinoprotein amine dehydrogenase"/>
    <property type="match status" value="1"/>
</dbReference>
<gene>
    <name evidence="4" type="ORF">KDA82_10375</name>
</gene>
<dbReference type="InterPro" id="IPR001680">
    <property type="entry name" value="WD40_rpt"/>
</dbReference>
<proteinExistence type="predicted"/>
<keyword evidence="5" id="KW-1185">Reference proteome</keyword>
<comment type="caution">
    <text evidence="4">The sequence shown here is derived from an EMBL/GenBank/DDBJ whole genome shotgun (WGS) entry which is preliminary data.</text>
</comment>
<evidence type="ECO:0000256" key="3">
    <source>
        <dbReference type="PROSITE-ProRule" id="PRU00221"/>
    </source>
</evidence>
<dbReference type="EMBL" id="JAGSMN010000204">
    <property type="protein sequence ID" value="MBR7673416.1"/>
    <property type="molecule type" value="Genomic_DNA"/>
</dbReference>
<evidence type="ECO:0000256" key="2">
    <source>
        <dbReference type="ARBA" id="ARBA00022737"/>
    </source>
</evidence>
<keyword evidence="1 3" id="KW-0853">WD repeat</keyword>
<organism evidence="4 5">
    <name type="scientific">Streptomyces daliensis</name>
    <dbReference type="NCBI Taxonomy" id="299421"/>
    <lineage>
        <taxon>Bacteria</taxon>
        <taxon>Bacillati</taxon>
        <taxon>Actinomycetota</taxon>
        <taxon>Actinomycetes</taxon>
        <taxon>Kitasatosporales</taxon>
        <taxon>Streptomycetaceae</taxon>
        <taxon>Streptomyces</taxon>
    </lineage>
</organism>
<name>A0A8T4IM87_9ACTN</name>
<feature type="repeat" description="WD" evidence="3">
    <location>
        <begin position="36"/>
        <end position="77"/>
    </location>
</feature>
<dbReference type="Pfam" id="PF00400">
    <property type="entry name" value="WD40"/>
    <property type="match status" value="2"/>
</dbReference>
<dbReference type="PANTHER" id="PTHR19848:SF8">
    <property type="entry name" value="F-BOX AND WD REPEAT DOMAIN CONTAINING 7"/>
    <property type="match status" value="1"/>
</dbReference>
<sequence length="111" mass="11854">MVDNLAVSPDGSWLAAGTGHGAVHLWNTDGTARGVLTGHVDKVAGVAVSPDGRWLATSGRDKTLRLWDTATLRCVTYLRVDSALGRLTWFPSGDRLAVCGDLGLYVFDVRT</sequence>
<reference evidence="4" key="1">
    <citation type="submission" date="2021-04" db="EMBL/GenBank/DDBJ databases">
        <title>Sequencing of actinobacteria type strains.</title>
        <authorList>
            <person name="Nguyen G.-S."/>
            <person name="Wentzel A."/>
        </authorList>
    </citation>
    <scope>NUCLEOTIDE SEQUENCE</scope>
    <source>
        <strain evidence="4">DSM 42095</strain>
    </source>
</reference>
<accession>A0A8T4IM87</accession>
<evidence type="ECO:0000313" key="4">
    <source>
        <dbReference type="EMBL" id="MBR7673416.1"/>
    </source>
</evidence>
<dbReference type="PANTHER" id="PTHR19848">
    <property type="entry name" value="WD40 REPEAT PROTEIN"/>
    <property type="match status" value="1"/>
</dbReference>
<evidence type="ECO:0000256" key="1">
    <source>
        <dbReference type="ARBA" id="ARBA00022574"/>
    </source>
</evidence>
<dbReference type="Proteomes" id="UP000675554">
    <property type="component" value="Unassembled WGS sequence"/>
</dbReference>
<dbReference type="SUPFAM" id="SSF69322">
    <property type="entry name" value="Tricorn protease domain 2"/>
    <property type="match status" value="1"/>
</dbReference>
<evidence type="ECO:0000313" key="5">
    <source>
        <dbReference type="Proteomes" id="UP000675554"/>
    </source>
</evidence>
<dbReference type="PROSITE" id="PS50082">
    <property type="entry name" value="WD_REPEATS_2"/>
    <property type="match status" value="2"/>
</dbReference>
<dbReference type="AlphaFoldDB" id="A0A8T4IM87"/>
<dbReference type="InterPro" id="IPR015943">
    <property type="entry name" value="WD40/YVTN_repeat-like_dom_sf"/>
</dbReference>